<feature type="non-terminal residue" evidence="1">
    <location>
        <position position="125"/>
    </location>
</feature>
<reference evidence="2" key="1">
    <citation type="journal article" date="2017" name="Nat. Ecol. Evol.">
        <title>Genome expansion and lineage-specific genetic innovations in the forest pathogenic fungi Armillaria.</title>
        <authorList>
            <person name="Sipos G."/>
            <person name="Prasanna A.N."/>
            <person name="Walter M.C."/>
            <person name="O'Connor E."/>
            <person name="Balint B."/>
            <person name="Krizsan K."/>
            <person name="Kiss B."/>
            <person name="Hess J."/>
            <person name="Varga T."/>
            <person name="Slot J."/>
            <person name="Riley R."/>
            <person name="Boka B."/>
            <person name="Rigling D."/>
            <person name="Barry K."/>
            <person name="Lee J."/>
            <person name="Mihaltcheva S."/>
            <person name="LaButti K."/>
            <person name="Lipzen A."/>
            <person name="Waldron R."/>
            <person name="Moloney N.M."/>
            <person name="Sperisen C."/>
            <person name="Kredics L."/>
            <person name="Vagvoelgyi C."/>
            <person name="Patrignani A."/>
            <person name="Fitzpatrick D."/>
            <person name="Nagy I."/>
            <person name="Doyle S."/>
            <person name="Anderson J.B."/>
            <person name="Grigoriev I.V."/>
            <person name="Gueldener U."/>
            <person name="Muensterkoetter M."/>
            <person name="Nagy L.G."/>
        </authorList>
    </citation>
    <scope>NUCLEOTIDE SEQUENCE [LARGE SCALE GENOMIC DNA]</scope>
    <source>
        <strain evidence="2">28-4</strain>
    </source>
</reference>
<dbReference type="InterPro" id="IPR009057">
    <property type="entry name" value="Homeodomain-like_sf"/>
</dbReference>
<evidence type="ECO:0000313" key="1">
    <source>
        <dbReference type="EMBL" id="PBK71793.1"/>
    </source>
</evidence>
<dbReference type="SUPFAM" id="SSF46689">
    <property type="entry name" value="Homeodomain-like"/>
    <property type="match status" value="1"/>
</dbReference>
<name>A0A2H3C6P3_9AGAR</name>
<gene>
    <name evidence="1" type="ORF">ARMSODRAFT_852719</name>
</gene>
<accession>A0A2H3C6P3</accession>
<dbReference type="AlphaFoldDB" id="A0A2H3C6P3"/>
<feature type="non-terminal residue" evidence="1">
    <location>
        <position position="1"/>
    </location>
</feature>
<sequence length="125" mass="14259">KISSDLKDIAIELWHHGWDRSDICNLLHHSQSSLYRWLATYEQFGSTENRPAPLHGCPRVIGLAALEAIHQVYARNPETYLDELQWYLAIHHDLPVSISALQDNLQKAGLTRKVLHKIAAEADEN</sequence>
<keyword evidence="2" id="KW-1185">Reference proteome</keyword>
<proteinExistence type="predicted"/>
<dbReference type="STRING" id="1076256.A0A2H3C6P3"/>
<evidence type="ECO:0008006" key="3">
    <source>
        <dbReference type="Google" id="ProtNLM"/>
    </source>
</evidence>
<dbReference type="EMBL" id="KZ293423">
    <property type="protein sequence ID" value="PBK71793.1"/>
    <property type="molecule type" value="Genomic_DNA"/>
</dbReference>
<dbReference type="Proteomes" id="UP000218334">
    <property type="component" value="Unassembled WGS sequence"/>
</dbReference>
<protein>
    <recommendedName>
        <fullName evidence="3">Homeodomain-like protein</fullName>
    </recommendedName>
</protein>
<evidence type="ECO:0000313" key="2">
    <source>
        <dbReference type="Proteomes" id="UP000218334"/>
    </source>
</evidence>
<organism evidence="1 2">
    <name type="scientific">Armillaria solidipes</name>
    <dbReference type="NCBI Taxonomy" id="1076256"/>
    <lineage>
        <taxon>Eukaryota</taxon>
        <taxon>Fungi</taxon>
        <taxon>Dikarya</taxon>
        <taxon>Basidiomycota</taxon>
        <taxon>Agaricomycotina</taxon>
        <taxon>Agaricomycetes</taxon>
        <taxon>Agaricomycetidae</taxon>
        <taxon>Agaricales</taxon>
        <taxon>Marasmiineae</taxon>
        <taxon>Physalacriaceae</taxon>
        <taxon>Armillaria</taxon>
    </lineage>
</organism>